<dbReference type="AlphaFoldDB" id="A0A1I7XLP7"/>
<keyword evidence="1" id="KW-1185">Reference proteome</keyword>
<evidence type="ECO:0000313" key="1">
    <source>
        <dbReference type="Proteomes" id="UP000095283"/>
    </source>
</evidence>
<name>A0A1I7XLP7_HETBA</name>
<proteinExistence type="predicted"/>
<evidence type="ECO:0000313" key="2">
    <source>
        <dbReference type="WBParaSite" id="Hba_18229"/>
    </source>
</evidence>
<reference evidence="2" key="1">
    <citation type="submission" date="2016-11" db="UniProtKB">
        <authorList>
            <consortium name="WormBaseParasite"/>
        </authorList>
    </citation>
    <scope>IDENTIFICATION</scope>
</reference>
<dbReference type="WBParaSite" id="Hba_18229">
    <property type="protein sequence ID" value="Hba_18229"/>
    <property type="gene ID" value="Hba_18229"/>
</dbReference>
<accession>A0A1I7XLP7</accession>
<protein>
    <submittedName>
        <fullName evidence="2">Uncharacterized protein</fullName>
    </submittedName>
</protein>
<sequence>MRCDWEKVRFLRVSKNKPINALFRI</sequence>
<organism evidence="1 2">
    <name type="scientific">Heterorhabditis bacteriophora</name>
    <name type="common">Entomopathogenic nematode worm</name>
    <dbReference type="NCBI Taxonomy" id="37862"/>
    <lineage>
        <taxon>Eukaryota</taxon>
        <taxon>Metazoa</taxon>
        <taxon>Ecdysozoa</taxon>
        <taxon>Nematoda</taxon>
        <taxon>Chromadorea</taxon>
        <taxon>Rhabditida</taxon>
        <taxon>Rhabditina</taxon>
        <taxon>Rhabditomorpha</taxon>
        <taxon>Strongyloidea</taxon>
        <taxon>Heterorhabditidae</taxon>
        <taxon>Heterorhabditis</taxon>
    </lineage>
</organism>
<dbReference type="Proteomes" id="UP000095283">
    <property type="component" value="Unplaced"/>
</dbReference>